<keyword evidence="3" id="KW-1185">Reference proteome</keyword>
<proteinExistence type="predicted"/>
<dbReference type="Proteomes" id="UP000094472">
    <property type="component" value="Unassembled WGS sequence"/>
</dbReference>
<feature type="transmembrane region" description="Helical" evidence="1">
    <location>
        <begin position="41"/>
        <end position="60"/>
    </location>
</feature>
<feature type="transmembrane region" description="Helical" evidence="1">
    <location>
        <begin position="12"/>
        <end position="35"/>
    </location>
</feature>
<keyword evidence="1" id="KW-0812">Transmembrane</keyword>
<feature type="transmembrane region" description="Helical" evidence="1">
    <location>
        <begin position="100"/>
        <end position="120"/>
    </location>
</feature>
<accession>A0A1E3VXZ3</accession>
<sequence>MDLINSERETIWARHNALLVANSLIVGALALSPAAFATSRWAALAVIAAGLLISTAWFLITVHGWLMMRRHAEIASSFTAEHFEHLPNPFSDLIYRRAGIWIHGLALAVIGTFILIYLGLGAARLFTS</sequence>
<dbReference type="STRING" id="1774969.AUC69_01310"/>
<evidence type="ECO:0000313" key="2">
    <source>
        <dbReference type="EMBL" id="ODR97786.1"/>
    </source>
</evidence>
<dbReference type="AlphaFoldDB" id="A0A1E3VXZ3"/>
<name>A0A1E3VXZ3_9HYPH</name>
<evidence type="ECO:0000256" key="1">
    <source>
        <dbReference type="SAM" id="Phobius"/>
    </source>
</evidence>
<organism evidence="2 3">
    <name type="scientific">Methyloceanibacter superfactus</name>
    <dbReference type="NCBI Taxonomy" id="1774969"/>
    <lineage>
        <taxon>Bacteria</taxon>
        <taxon>Pseudomonadati</taxon>
        <taxon>Pseudomonadota</taxon>
        <taxon>Alphaproteobacteria</taxon>
        <taxon>Hyphomicrobiales</taxon>
        <taxon>Hyphomicrobiaceae</taxon>
        <taxon>Methyloceanibacter</taxon>
    </lineage>
</organism>
<keyword evidence="1" id="KW-0472">Membrane</keyword>
<protein>
    <submittedName>
        <fullName evidence="2">Uncharacterized protein</fullName>
    </submittedName>
</protein>
<evidence type="ECO:0000313" key="3">
    <source>
        <dbReference type="Proteomes" id="UP000094472"/>
    </source>
</evidence>
<dbReference type="EMBL" id="LPWF01000024">
    <property type="protein sequence ID" value="ODR97786.1"/>
    <property type="molecule type" value="Genomic_DNA"/>
</dbReference>
<keyword evidence="1" id="KW-1133">Transmembrane helix</keyword>
<dbReference type="InterPro" id="IPR056918">
    <property type="entry name" value="8xMP"/>
</dbReference>
<dbReference type="Pfam" id="PF24838">
    <property type="entry name" value="8xMP"/>
    <property type="match status" value="1"/>
</dbReference>
<comment type="caution">
    <text evidence="2">The sequence shown here is derived from an EMBL/GenBank/DDBJ whole genome shotgun (WGS) entry which is preliminary data.</text>
</comment>
<dbReference type="OrthoDB" id="9842107at2"/>
<gene>
    <name evidence="2" type="ORF">AUC69_01310</name>
</gene>
<dbReference type="RefSeq" id="WP_069441606.1">
    <property type="nucleotide sequence ID" value="NZ_LPWF01000024.1"/>
</dbReference>
<reference evidence="2 3" key="1">
    <citation type="journal article" date="2016" name="Environ. Microbiol.">
        <title>New Methyloceanibacter diversity from North Sea sediments includes methanotroph containing solely the soluble methane monooxygenase.</title>
        <authorList>
            <person name="Vekeman B."/>
            <person name="Kerckhof F.M."/>
            <person name="Cremers G."/>
            <person name="de Vos P."/>
            <person name="Vandamme P."/>
            <person name="Boon N."/>
            <person name="Op den Camp H.J."/>
            <person name="Heylen K."/>
        </authorList>
    </citation>
    <scope>NUCLEOTIDE SEQUENCE [LARGE SCALE GENOMIC DNA]</scope>
    <source>
        <strain evidence="2 3">R-67175</strain>
    </source>
</reference>